<keyword evidence="3" id="KW-1185">Reference proteome</keyword>
<evidence type="ECO:0000256" key="1">
    <source>
        <dbReference type="SAM" id="Coils"/>
    </source>
</evidence>
<dbReference type="Proteomes" id="UP000652219">
    <property type="component" value="Unassembled WGS sequence"/>
</dbReference>
<organism evidence="2 3">
    <name type="scientific">Colletotrichum sojae</name>
    <dbReference type="NCBI Taxonomy" id="2175907"/>
    <lineage>
        <taxon>Eukaryota</taxon>
        <taxon>Fungi</taxon>
        <taxon>Dikarya</taxon>
        <taxon>Ascomycota</taxon>
        <taxon>Pezizomycotina</taxon>
        <taxon>Sordariomycetes</taxon>
        <taxon>Hypocreomycetidae</taxon>
        <taxon>Glomerellales</taxon>
        <taxon>Glomerellaceae</taxon>
        <taxon>Colletotrichum</taxon>
        <taxon>Colletotrichum orchidearum species complex</taxon>
    </lineage>
</organism>
<gene>
    <name evidence="2" type="ORF">CSOJ01_09894</name>
</gene>
<dbReference type="AlphaFoldDB" id="A0A8H6J1R5"/>
<evidence type="ECO:0000313" key="3">
    <source>
        <dbReference type="Proteomes" id="UP000652219"/>
    </source>
</evidence>
<dbReference type="EMBL" id="WIGN01000197">
    <property type="protein sequence ID" value="KAF6804864.1"/>
    <property type="molecule type" value="Genomic_DNA"/>
</dbReference>
<evidence type="ECO:0000313" key="2">
    <source>
        <dbReference type="EMBL" id="KAF6804864.1"/>
    </source>
</evidence>
<accession>A0A8H6J1R5</accession>
<reference evidence="2 3" key="1">
    <citation type="journal article" date="2020" name="Phytopathology">
        <title>Genome Sequence Resources of Colletotrichum truncatum, C. plurivorum, C. musicola, and C. sojae: Four Species Pathogenic to Soybean (Glycine max).</title>
        <authorList>
            <person name="Rogerio F."/>
            <person name="Boufleur T.R."/>
            <person name="Ciampi-Guillardi M."/>
            <person name="Sukno S.A."/>
            <person name="Thon M.R."/>
            <person name="Massola Junior N.S."/>
            <person name="Baroncelli R."/>
        </authorList>
    </citation>
    <scope>NUCLEOTIDE SEQUENCE [LARGE SCALE GENOMIC DNA]</scope>
    <source>
        <strain evidence="2 3">LFN0009</strain>
    </source>
</reference>
<comment type="caution">
    <text evidence="2">The sequence shown here is derived from an EMBL/GenBank/DDBJ whole genome shotgun (WGS) entry which is preliminary data.</text>
</comment>
<feature type="coiled-coil region" evidence="1">
    <location>
        <begin position="57"/>
        <end position="91"/>
    </location>
</feature>
<protein>
    <submittedName>
        <fullName evidence="2">Uncharacterized protein</fullName>
    </submittedName>
</protein>
<proteinExistence type="predicted"/>
<name>A0A8H6J1R5_9PEZI</name>
<keyword evidence="1" id="KW-0175">Coiled coil</keyword>
<sequence>MDRAFYVSESEGQGDVRADHTIFSADARSASHCVENDKALEAEYDNVSDVEIETQSRKGSIEARKAHEAKEEKLENELASVKTKLKHLEAYLASEF</sequence>